<sequence>MQPPSPDQCLAATPLVDSDHPDVRAFAQRHGQGATRREQAVSLYYAVRDGFRYDPYRLDLGAQGMRASSVLSLGYGWCVTKAALLAAAARASGIPARLGFADVRNHLSTQRMRDTMQTDVFIWHGYTDLWLEGAWRKATPAFNVELCDRFGLHPLEFDGLQDSIYHPFDKSGQRHMEYLQDRGSYAEMPLERIVADFRAVYPGWLHAAGVRSELHGSDFLQDVAKEPGPAL</sequence>
<dbReference type="InterPro" id="IPR038765">
    <property type="entry name" value="Papain-like_cys_pep_sf"/>
</dbReference>
<accession>A0A923SAY4</accession>
<dbReference type="RefSeq" id="WP_187076005.1">
    <property type="nucleotide sequence ID" value="NZ_JACORT010000003.1"/>
</dbReference>
<dbReference type="InterPro" id="IPR002931">
    <property type="entry name" value="Transglutaminase-like"/>
</dbReference>
<gene>
    <name evidence="2" type="ORF">H8N03_09945</name>
</gene>
<keyword evidence="3" id="KW-1185">Reference proteome</keyword>
<dbReference type="Gene3D" id="3.10.620.30">
    <property type="match status" value="1"/>
</dbReference>
<dbReference type="Proteomes" id="UP000608513">
    <property type="component" value="Unassembled WGS sequence"/>
</dbReference>
<evidence type="ECO:0000259" key="1">
    <source>
        <dbReference type="Pfam" id="PF01841"/>
    </source>
</evidence>
<dbReference type="AlphaFoldDB" id="A0A923SAY4"/>
<dbReference type="EMBL" id="JACORT010000003">
    <property type="protein sequence ID" value="MBC5783266.1"/>
    <property type="molecule type" value="Genomic_DNA"/>
</dbReference>
<dbReference type="SUPFAM" id="SSF54001">
    <property type="entry name" value="Cysteine proteinases"/>
    <property type="match status" value="1"/>
</dbReference>
<proteinExistence type="predicted"/>
<evidence type="ECO:0000313" key="2">
    <source>
        <dbReference type="EMBL" id="MBC5783266.1"/>
    </source>
</evidence>
<feature type="domain" description="Transglutaminase-like" evidence="1">
    <location>
        <begin position="25"/>
        <end position="138"/>
    </location>
</feature>
<comment type="caution">
    <text evidence="2">The sequence shown here is derived from an EMBL/GenBank/DDBJ whole genome shotgun (WGS) entry which is preliminary data.</text>
</comment>
<reference evidence="2" key="1">
    <citation type="submission" date="2020-08" db="EMBL/GenBank/DDBJ databases">
        <title>Ramlibacter sp. USB13 16S ribosomal RNA gene genome sequencing and assembly.</title>
        <authorList>
            <person name="Kang M."/>
        </authorList>
    </citation>
    <scope>NUCLEOTIDE SEQUENCE</scope>
    <source>
        <strain evidence="2">USB13</strain>
    </source>
</reference>
<evidence type="ECO:0000313" key="3">
    <source>
        <dbReference type="Proteomes" id="UP000608513"/>
    </source>
</evidence>
<dbReference type="Pfam" id="PF01841">
    <property type="entry name" value="Transglut_core"/>
    <property type="match status" value="1"/>
</dbReference>
<name>A0A923SAY4_9BURK</name>
<dbReference type="PANTHER" id="PTHR33490:SF3">
    <property type="entry name" value="CONSERVED INTEGRAL MEMBRANE PROTEIN"/>
    <property type="match status" value="1"/>
</dbReference>
<dbReference type="PANTHER" id="PTHR33490">
    <property type="entry name" value="BLR5614 PROTEIN-RELATED"/>
    <property type="match status" value="1"/>
</dbReference>
<organism evidence="2 3">
    <name type="scientific">Ramlibacter cellulosilyticus</name>
    <dbReference type="NCBI Taxonomy" id="2764187"/>
    <lineage>
        <taxon>Bacteria</taxon>
        <taxon>Pseudomonadati</taxon>
        <taxon>Pseudomonadota</taxon>
        <taxon>Betaproteobacteria</taxon>
        <taxon>Burkholderiales</taxon>
        <taxon>Comamonadaceae</taxon>
        <taxon>Ramlibacter</taxon>
    </lineage>
</organism>
<protein>
    <submittedName>
        <fullName evidence="2">Transglutaminase family protein</fullName>
    </submittedName>
</protein>